<comment type="caution">
    <text evidence="3">The sequence shown here is derived from an EMBL/GenBank/DDBJ whole genome shotgun (WGS) entry which is preliminary data.</text>
</comment>
<dbReference type="Pfam" id="PF03469">
    <property type="entry name" value="XH"/>
    <property type="match status" value="1"/>
</dbReference>
<dbReference type="OrthoDB" id="1892195at2759"/>
<reference evidence="3" key="2">
    <citation type="journal article" date="2023" name="Plants (Basel)">
        <title>Annotation of the Turnera subulata (Passifloraceae) Draft Genome Reveals the S-Locus Evolved after the Divergence of Turneroideae from Passifloroideae in a Stepwise Manner.</title>
        <authorList>
            <person name="Henning P.M."/>
            <person name="Roalson E.H."/>
            <person name="Mir W."/>
            <person name="McCubbin A.G."/>
            <person name="Shore J.S."/>
        </authorList>
    </citation>
    <scope>NUCLEOTIDE SEQUENCE</scope>
    <source>
        <strain evidence="3">F60SS</strain>
    </source>
</reference>
<dbReference type="GO" id="GO:0080188">
    <property type="term" value="P:gene silencing by siRNA-directed DNA methylation"/>
    <property type="evidence" value="ECO:0007669"/>
    <property type="project" value="InterPro"/>
</dbReference>
<keyword evidence="4" id="KW-1185">Reference proteome</keyword>
<keyword evidence="1" id="KW-0175">Coiled coil</keyword>
<dbReference type="PANTHER" id="PTHR21596">
    <property type="entry name" value="RIBONUCLEASE P SUBUNIT P38"/>
    <property type="match status" value="1"/>
</dbReference>
<evidence type="ECO:0000256" key="1">
    <source>
        <dbReference type="SAM" id="Coils"/>
    </source>
</evidence>
<protein>
    <recommendedName>
        <fullName evidence="2">Factor of DNA methylation 1-5/IDN2 domain-containing protein</fullName>
    </recommendedName>
</protein>
<dbReference type="PANTHER" id="PTHR21596:SF82">
    <property type="entry name" value="FACTOR OF DNA METHYLATION 5-LIKE"/>
    <property type="match status" value="1"/>
</dbReference>
<gene>
    <name evidence="3" type="ORF">Tsubulata_019114</name>
</gene>
<dbReference type="InterPro" id="IPR045177">
    <property type="entry name" value="FDM1-5/IDN2"/>
</dbReference>
<evidence type="ECO:0000259" key="2">
    <source>
        <dbReference type="Pfam" id="PF03469"/>
    </source>
</evidence>
<proteinExistence type="predicted"/>
<evidence type="ECO:0000313" key="3">
    <source>
        <dbReference type="EMBL" id="KAJ4849312.1"/>
    </source>
</evidence>
<feature type="coiled-coil region" evidence="1">
    <location>
        <begin position="72"/>
        <end position="203"/>
    </location>
</feature>
<dbReference type="InterPro" id="IPR005379">
    <property type="entry name" value="FDM1-5/IDN2_XH"/>
</dbReference>
<dbReference type="Proteomes" id="UP001141552">
    <property type="component" value="Unassembled WGS sequence"/>
</dbReference>
<accession>A0A9Q0GG85</accession>
<feature type="domain" description="Factor of DNA methylation 1-5/IDN2" evidence="2">
    <location>
        <begin position="221"/>
        <end position="348"/>
    </location>
</feature>
<reference evidence="3" key="1">
    <citation type="submission" date="2022-02" db="EMBL/GenBank/DDBJ databases">
        <authorList>
            <person name="Henning P.M."/>
            <person name="McCubbin A.G."/>
            <person name="Shore J.S."/>
        </authorList>
    </citation>
    <scope>NUCLEOTIDE SEQUENCE</scope>
    <source>
        <strain evidence="3">F60SS</strain>
        <tissue evidence="3">Leaves</tissue>
    </source>
</reference>
<evidence type="ECO:0000313" key="4">
    <source>
        <dbReference type="Proteomes" id="UP001141552"/>
    </source>
</evidence>
<name>A0A9Q0GG85_9ROSI</name>
<dbReference type="AlphaFoldDB" id="A0A9Q0GG85"/>
<organism evidence="3 4">
    <name type="scientific">Turnera subulata</name>
    <dbReference type="NCBI Taxonomy" id="218843"/>
    <lineage>
        <taxon>Eukaryota</taxon>
        <taxon>Viridiplantae</taxon>
        <taxon>Streptophyta</taxon>
        <taxon>Embryophyta</taxon>
        <taxon>Tracheophyta</taxon>
        <taxon>Spermatophyta</taxon>
        <taxon>Magnoliopsida</taxon>
        <taxon>eudicotyledons</taxon>
        <taxon>Gunneridae</taxon>
        <taxon>Pentapetalae</taxon>
        <taxon>rosids</taxon>
        <taxon>fabids</taxon>
        <taxon>Malpighiales</taxon>
        <taxon>Passifloraceae</taxon>
        <taxon>Turnera</taxon>
    </lineage>
</organism>
<dbReference type="EMBL" id="JAKUCV010000645">
    <property type="protein sequence ID" value="KAJ4849312.1"/>
    <property type="molecule type" value="Genomic_DNA"/>
</dbReference>
<sequence length="354" mass="41382">MESGKEDSYSRAMEELRKARNLVVNMATEIDFKNQKLLQVEKKCDDASSNLKAVMLENARLHQANLEGTRQVEALRAQNRTLLERLVSQKDDFEQRVYRLEKQLAQNDIDCKNLVLSKETRVKELEKQLAENELNLQNMIFEMEKLKTQISVGSDPSLVADIVDLRKELEEKNEELQQNDELINILSEKERRSNKELQEARKEILVDFRDFLDGQNGIGIRRMGEVDHKPFSDACMQKFPKDWESKSVEICSLWQTHVNDPNWYPFKRVPVNGRVQEVVDRNDSKLQGLRNAWGEAAYEAIAAALMEVNEYNPSGRYIIQEIWNYKEGRKASLKEVIKFMILELKAYKTLKRKR</sequence>